<proteinExistence type="predicted"/>
<reference evidence="2" key="1">
    <citation type="submission" date="2016-10" db="EMBL/GenBank/DDBJ databases">
        <title>Sequence of Gallionella enrichment culture.</title>
        <authorList>
            <person name="Poehlein A."/>
            <person name="Muehling M."/>
            <person name="Daniel R."/>
        </authorList>
    </citation>
    <scope>NUCLEOTIDE SEQUENCE</scope>
</reference>
<feature type="compositionally biased region" description="Polar residues" evidence="1">
    <location>
        <begin position="193"/>
        <end position="212"/>
    </location>
</feature>
<dbReference type="AlphaFoldDB" id="A0A1J5PGK1"/>
<evidence type="ECO:0000256" key="1">
    <source>
        <dbReference type="SAM" id="MobiDB-lite"/>
    </source>
</evidence>
<organism evidence="2">
    <name type="scientific">mine drainage metagenome</name>
    <dbReference type="NCBI Taxonomy" id="410659"/>
    <lineage>
        <taxon>unclassified sequences</taxon>
        <taxon>metagenomes</taxon>
        <taxon>ecological metagenomes</taxon>
    </lineage>
</organism>
<sequence>MLSWGALTGAGGGGGGCRTCGSAWGCCGWLSFCGVRLSGGVGKKGTQPCPANAISTHAWICAPVNVIDDAPTCGPDGTNPRTTRAGNPICLAIRAIAEAYCSPSPTIRPPPSRVAMRFAPCPASDGYSPTSVWPLLKYPSSAKAFCRLLATRTGAPAVRAISAARTPTTSGTSTVGGSTTSAAGALPIAVSSGTDGSTASTVYDTVSESPPVSTAAPVASL</sequence>
<gene>
    <name evidence="2" type="ORF">GALL_515000</name>
</gene>
<evidence type="ECO:0000313" key="2">
    <source>
        <dbReference type="EMBL" id="OIQ66927.1"/>
    </source>
</evidence>
<feature type="region of interest" description="Disordered" evidence="1">
    <location>
        <begin position="193"/>
        <end position="221"/>
    </location>
</feature>
<accession>A0A1J5PGK1</accession>
<protein>
    <submittedName>
        <fullName evidence="2">Uncharacterized protein</fullName>
    </submittedName>
</protein>
<name>A0A1J5PGK1_9ZZZZ</name>
<dbReference type="EMBL" id="MLJW01006262">
    <property type="protein sequence ID" value="OIQ66927.1"/>
    <property type="molecule type" value="Genomic_DNA"/>
</dbReference>
<comment type="caution">
    <text evidence="2">The sequence shown here is derived from an EMBL/GenBank/DDBJ whole genome shotgun (WGS) entry which is preliminary data.</text>
</comment>